<reference evidence="7" key="1">
    <citation type="submission" date="2021-02" db="EMBL/GenBank/DDBJ databases">
        <authorList>
            <person name="Nowell W R."/>
        </authorList>
    </citation>
    <scope>NUCLEOTIDE SEQUENCE</scope>
</reference>
<dbReference type="GO" id="GO:0016020">
    <property type="term" value="C:membrane"/>
    <property type="evidence" value="ECO:0007669"/>
    <property type="project" value="UniProtKB-SubCell"/>
</dbReference>
<dbReference type="InterPro" id="IPR011029">
    <property type="entry name" value="DEATH-like_dom_sf"/>
</dbReference>
<gene>
    <name evidence="7" type="ORF">OVA965_LOCUS20899</name>
    <name evidence="8" type="ORF">TMI583_LOCUS21415</name>
</gene>
<sequence length="379" mass="43395">LSLTVLPSVYDWLTACIAIERTVNVIKGVHFDKKLSIKYAKLIIIVVYLAVILSSLHEPFHQQLVDDPNIVNRKWFVLEFNSAMLEKYDLYINIIHLVVPFLINCVSTLIFISSTIRRKSMSAAPTTPTSDILKKQLLLYKQFIVSPLILISLELPRLTFSFSFSCIQYKWQTYLYLTGYFISFVPLIIPFFTFILPSPLYKTEFISIIKCYSRSFMMSKPCASDEATSDDLSFRFREILIKILDHLSQAECEKLSFLLGDDVERRIRDDRTTGGTLKVFQQLFDRGKISEEDFTYLIKAFDAIKCRKAAKSLRDHQRLIVEQQYFSSQSENATISSLISTSPTGNTAATTTSNEKTASTFSTTLLKNLTGDWEDDKSN</sequence>
<evidence type="ECO:0000313" key="8">
    <source>
        <dbReference type="EMBL" id="CAF3925336.1"/>
    </source>
</evidence>
<evidence type="ECO:0000313" key="7">
    <source>
        <dbReference type="EMBL" id="CAF1136188.1"/>
    </source>
</evidence>
<dbReference type="EMBL" id="CAJOBA010024179">
    <property type="protein sequence ID" value="CAF3925336.1"/>
    <property type="molecule type" value="Genomic_DNA"/>
</dbReference>
<name>A0A8S2EAX7_9BILA</name>
<dbReference type="GO" id="GO:0042981">
    <property type="term" value="P:regulation of apoptotic process"/>
    <property type="evidence" value="ECO:0007669"/>
    <property type="project" value="InterPro"/>
</dbReference>
<evidence type="ECO:0000256" key="2">
    <source>
        <dbReference type="ARBA" id="ARBA00022692"/>
    </source>
</evidence>
<dbReference type="InterPro" id="IPR000276">
    <property type="entry name" value="GPCR_Rhodpsn"/>
</dbReference>
<dbReference type="GO" id="GO:0004930">
    <property type="term" value="F:G protein-coupled receptor activity"/>
    <property type="evidence" value="ECO:0007669"/>
    <property type="project" value="InterPro"/>
</dbReference>
<dbReference type="Pfam" id="PF01335">
    <property type="entry name" value="DED"/>
    <property type="match status" value="1"/>
</dbReference>
<keyword evidence="4 5" id="KW-0472">Membrane</keyword>
<dbReference type="InterPro" id="IPR001875">
    <property type="entry name" value="DED_dom"/>
</dbReference>
<evidence type="ECO:0000256" key="4">
    <source>
        <dbReference type="ARBA" id="ARBA00023136"/>
    </source>
</evidence>
<feature type="transmembrane region" description="Helical" evidence="5">
    <location>
        <begin position="39"/>
        <end position="57"/>
    </location>
</feature>
<feature type="non-terminal residue" evidence="7">
    <location>
        <position position="1"/>
    </location>
</feature>
<keyword evidence="3 5" id="KW-1133">Transmembrane helix</keyword>
<feature type="domain" description="DED" evidence="6">
    <location>
        <begin position="235"/>
        <end position="315"/>
    </location>
</feature>
<organism evidence="7 9">
    <name type="scientific">Didymodactylos carnosus</name>
    <dbReference type="NCBI Taxonomy" id="1234261"/>
    <lineage>
        <taxon>Eukaryota</taxon>
        <taxon>Metazoa</taxon>
        <taxon>Spiralia</taxon>
        <taxon>Gnathifera</taxon>
        <taxon>Rotifera</taxon>
        <taxon>Eurotatoria</taxon>
        <taxon>Bdelloidea</taxon>
        <taxon>Philodinida</taxon>
        <taxon>Philodinidae</taxon>
        <taxon>Didymodactylos</taxon>
    </lineage>
</organism>
<evidence type="ECO:0000256" key="1">
    <source>
        <dbReference type="ARBA" id="ARBA00004370"/>
    </source>
</evidence>
<evidence type="ECO:0000259" key="6">
    <source>
        <dbReference type="PROSITE" id="PS50168"/>
    </source>
</evidence>
<evidence type="ECO:0000256" key="3">
    <source>
        <dbReference type="ARBA" id="ARBA00022989"/>
    </source>
</evidence>
<dbReference type="EMBL" id="CAJNOK010011265">
    <property type="protein sequence ID" value="CAF1136188.1"/>
    <property type="molecule type" value="Genomic_DNA"/>
</dbReference>
<dbReference type="Proteomes" id="UP000682733">
    <property type="component" value="Unassembled WGS sequence"/>
</dbReference>
<feature type="transmembrane region" description="Helical" evidence="5">
    <location>
        <begin position="90"/>
        <end position="116"/>
    </location>
</feature>
<dbReference type="Proteomes" id="UP000677228">
    <property type="component" value="Unassembled WGS sequence"/>
</dbReference>
<dbReference type="AlphaFoldDB" id="A0A8S2EAX7"/>
<proteinExistence type="predicted"/>
<feature type="transmembrane region" description="Helical" evidence="5">
    <location>
        <begin position="173"/>
        <end position="196"/>
    </location>
</feature>
<dbReference type="PROSITE" id="PS50168">
    <property type="entry name" value="DED"/>
    <property type="match status" value="1"/>
</dbReference>
<evidence type="ECO:0000256" key="5">
    <source>
        <dbReference type="SAM" id="Phobius"/>
    </source>
</evidence>
<dbReference type="SUPFAM" id="SSF47986">
    <property type="entry name" value="DEATH domain"/>
    <property type="match status" value="1"/>
</dbReference>
<feature type="non-terminal residue" evidence="7">
    <location>
        <position position="379"/>
    </location>
</feature>
<protein>
    <recommendedName>
        <fullName evidence="6">DED domain-containing protein</fullName>
    </recommendedName>
</protein>
<dbReference type="SUPFAM" id="SSF81321">
    <property type="entry name" value="Family A G protein-coupled receptor-like"/>
    <property type="match status" value="1"/>
</dbReference>
<dbReference type="Gene3D" id="1.20.1070.10">
    <property type="entry name" value="Rhodopsin 7-helix transmembrane proteins"/>
    <property type="match status" value="1"/>
</dbReference>
<comment type="subcellular location">
    <subcellularLocation>
        <location evidence="1">Membrane</location>
    </subcellularLocation>
</comment>
<dbReference type="Pfam" id="PF00001">
    <property type="entry name" value="7tm_1"/>
    <property type="match status" value="1"/>
</dbReference>
<keyword evidence="2 5" id="KW-0812">Transmembrane</keyword>
<accession>A0A8S2EAX7</accession>
<comment type="caution">
    <text evidence="7">The sequence shown here is derived from an EMBL/GenBank/DDBJ whole genome shotgun (WGS) entry which is preliminary data.</text>
</comment>
<evidence type="ECO:0000313" key="9">
    <source>
        <dbReference type="Proteomes" id="UP000677228"/>
    </source>
</evidence>
<dbReference type="Gene3D" id="1.10.533.10">
    <property type="entry name" value="Death Domain, Fas"/>
    <property type="match status" value="1"/>
</dbReference>